<protein>
    <recommendedName>
        <fullName evidence="4">DUF3592 domain-containing protein</fullName>
    </recommendedName>
</protein>
<comment type="caution">
    <text evidence="2">The sequence shown here is derived from an EMBL/GenBank/DDBJ whole genome shotgun (WGS) entry which is preliminary data.</text>
</comment>
<proteinExistence type="predicted"/>
<name>A0ABV0FYP8_9GAMM</name>
<gene>
    <name evidence="2" type="ORF">ABHN84_20390</name>
</gene>
<dbReference type="EMBL" id="JBDPZN010000020">
    <property type="protein sequence ID" value="MEO3684626.1"/>
    <property type="molecule type" value="Genomic_DNA"/>
</dbReference>
<keyword evidence="1" id="KW-0472">Membrane</keyword>
<dbReference type="Proteomes" id="UP001477278">
    <property type="component" value="Unassembled WGS sequence"/>
</dbReference>
<dbReference type="RefSeq" id="WP_347691015.1">
    <property type="nucleotide sequence ID" value="NZ_JBDPZN010000020.1"/>
</dbReference>
<sequence length="112" mass="12892">MFVEISNHPYVLMVIAMICLGISFVFLRKVKGLKSAQFIIENQFKPIDKGVIEEGFRFFQGDELTRYKTLIVRIRTLYGHEGVKVGHMAWIMQIMNDESIGVHSIEIPTFKG</sequence>
<organism evidence="2 3">
    <name type="scientific">Shewanella vesiculosa</name>
    <dbReference type="NCBI Taxonomy" id="518738"/>
    <lineage>
        <taxon>Bacteria</taxon>
        <taxon>Pseudomonadati</taxon>
        <taxon>Pseudomonadota</taxon>
        <taxon>Gammaproteobacteria</taxon>
        <taxon>Alteromonadales</taxon>
        <taxon>Shewanellaceae</taxon>
        <taxon>Shewanella</taxon>
    </lineage>
</organism>
<evidence type="ECO:0000256" key="1">
    <source>
        <dbReference type="SAM" id="Phobius"/>
    </source>
</evidence>
<reference evidence="2 3" key="1">
    <citation type="submission" date="2024-05" db="EMBL/GenBank/DDBJ databases">
        <title>Genome sequencing of Marine Estuary Bacteria, Shewanella vesiculosa and S. baltica, and Pseudomonas syringae.</title>
        <authorList>
            <person name="Gurung A."/>
            <person name="Maclea K.S."/>
        </authorList>
    </citation>
    <scope>NUCLEOTIDE SEQUENCE [LARGE SCALE GENOMIC DNA]</scope>
    <source>
        <strain evidence="2 3">1A</strain>
    </source>
</reference>
<evidence type="ECO:0008006" key="4">
    <source>
        <dbReference type="Google" id="ProtNLM"/>
    </source>
</evidence>
<keyword evidence="3" id="KW-1185">Reference proteome</keyword>
<evidence type="ECO:0000313" key="3">
    <source>
        <dbReference type="Proteomes" id="UP001477278"/>
    </source>
</evidence>
<feature type="transmembrane region" description="Helical" evidence="1">
    <location>
        <begin position="6"/>
        <end position="27"/>
    </location>
</feature>
<evidence type="ECO:0000313" key="2">
    <source>
        <dbReference type="EMBL" id="MEO3684626.1"/>
    </source>
</evidence>
<accession>A0ABV0FYP8</accession>
<keyword evidence="1" id="KW-1133">Transmembrane helix</keyword>
<keyword evidence="1" id="KW-0812">Transmembrane</keyword>